<proteinExistence type="predicted"/>
<feature type="domain" description="Tail specific protease" evidence="2">
    <location>
        <begin position="190"/>
        <end position="412"/>
    </location>
</feature>
<dbReference type="EMBL" id="LVEP01000013">
    <property type="protein sequence ID" value="OCB77872.1"/>
    <property type="molecule type" value="Genomic_DNA"/>
</dbReference>
<dbReference type="PROSITE" id="PS51257">
    <property type="entry name" value="PROKAR_LIPOPROTEIN"/>
    <property type="match status" value="1"/>
</dbReference>
<dbReference type="Gene3D" id="3.90.226.10">
    <property type="entry name" value="2-enoyl-CoA Hydratase, Chain A, domain 1"/>
    <property type="match status" value="1"/>
</dbReference>
<dbReference type="AlphaFoldDB" id="A0A1B9E7F2"/>
<dbReference type="SMART" id="SM00245">
    <property type="entry name" value="TSPc"/>
    <property type="match status" value="1"/>
</dbReference>
<keyword evidence="4" id="KW-1185">Reference proteome</keyword>
<comment type="caution">
    <text evidence="3">The sequence shown here is derived from an EMBL/GenBank/DDBJ whole genome shotgun (WGS) entry which is preliminary data.</text>
</comment>
<keyword evidence="1" id="KW-0732">Signal</keyword>
<reference evidence="3 4" key="1">
    <citation type="submission" date="2016-03" db="EMBL/GenBank/DDBJ databases">
        <authorList>
            <person name="Ploux O."/>
        </authorList>
    </citation>
    <scope>NUCLEOTIDE SEQUENCE [LARGE SCALE GENOMIC DNA]</scope>
    <source>
        <strain evidence="3 4">LPB0076</strain>
    </source>
</reference>
<dbReference type="GO" id="GO:0008236">
    <property type="term" value="F:serine-type peptidase activity"/>
    <property type="evidence" value="ECO:0007669"/>
    <property type="project" value="InterPro"/>
</dbReference>
<dbReference type="Pfam" id="PF18294">
    <property type="entry name" value="Pept_S41_N"/>
    <property type="match status" value="1"/>
</dbReference>
<dbReference type="PANTHER" id="PTHR32060">
    <property type="entry name" value="TAIL-SPECIFIC PROTEASE"/>
    <property type="match status" value="1"/>
</dbReference>
<feature type="signal peptide" evidence="1">
    <location>
        <begin position="1"/>
        <end position="23"/>
    </location>
</feature>
<dbReference type="STRING" id="1763534.GCA_001831475_02556"/>
<dbReference type="Gene3D" id="3.30.750.170">
    <property type="match status" value="1"/>
</dbReference>
<dbReference type="GO" id="GO:0030288">
    <property type="term" value="C:outer membrane-bounded periplasmic space"/>
    <property type="evidence" value="ECO:0007669"/>
    <property type="project" value="TreeGrafter"/>
</dbReference>
<evidence type="ECO:0000313" key="3">
    <source>
        <dbReference type="EMBL" id="OCB77872.1"/>
    </source>
</evidence>
<name>A0A1B9E7F2_9FLAO</name>
<evidence type="ECO:0000256" key="1">
    <source>
        <dbReference type="SAM" id="SignalP"/>
    </source>
</evidence>
<dbReference type="PANTHER" id="PTHR32060:SF30">
    <property type="entry name" value="CARBOXY-TERMINAL PROCESSING PROTEASE CTPA"/>
    <property type="match status" value="1"/>
</dbReference>
<feature type="chain" id="PRO_5008625405" evidence="1">
    <location>
        <begin position="24"/>
        <end position="481"/>
    </location>
</feature>
<dbReference type="GO" id="GO:0007165">
    <property type="term" value="P:signal transduction"/>
    <property type="evidence" value="ECO:0007669"/>
    <property type="project" value="TreeGrafter"/>
</dbReference>
<dbReference type="OrthoDB" id="7168509at2"/>
<dbReference type="RefSeq" id="WP_066332132.1">
    <property type="nucleotide sequence ID" value="NZ_CP017688.1"/>
</dbReference>
<dbReference type="InterPro" id="IPR005151">
    <property type="entry name" value="Tail-specific_protease"/>
</dbReference>
<sequence>MRTTLVFALVVFCCSSLFLSCQDMDDVPTTDNLVVQDFVWKGLNLYYLWQPEVVNLADKRFVNQQDLNHFLTGFSAPKDVFNALLMDKSIDRFSWIVDDYLALEGTLEGTTKNNGLKYALAYKPGSTQELIGYVRYVIPNSSAAANKVQRGMLFYGIDGSQLTLSNYRSLLAKENYSINLATYQNGIIIPGTESIALTKTVLSEDPIFIHKIISKADHQIAYVMYNGFYSAYDTALNEIFATFKNQKITDFVLDLRYNAGGSINTATRLASMLTGQYTGKIFAKQQWNPKINSYFESNNPRALQNNFTDKIDNQAIHSLNLNQIYILTSKNTASASELIINGLKPYLNVIQIGDVTTGKNVGSVTLYDSPTFGKKNRNPKHRYAMQPIVLKMVNATGQGNYTKGIEPDFLLLEKVSNLGVLGTDTEPLLGAAIAKITGVNPMAKHLIVEPTLVPFYENKTPPEPNTMYLEEAPEGILKALD</sequence>
<accession>A0A1B9E7F2</accession>
<organism evidence="3 4">
    <name type="scientific">Flavobacterium crassostreae</name>
    <dbReference type="NCBI Taxonomy" id="1763534"/>
    <lineage>
        <taxon>Bacteria</taxon>
        <taxon>Pseudomonadati</taxon>
        <taxon>Bacteroidota</taxon>
        <taxon>Flavobacteriia</taxon>
        <taxon>Flavobacteriales</taxon>
        <taxon>Flavobacteriaceae</taxon>
        <taxon>Flavobacterium</taxon>
    </lineage>
</organism>
<dbReference type="SUPFAM" id="SSF52096">
    <property type="entry name" value="ClpP/crotonase"/>
    <property type="match status" value="1"/>
</dbReference>
<dbReference type="CDD" id="cd07561">
    <property type="entry name" value="Peptidase_S41_CPP_like"/>
    <property type="match status" value="1"/>
</dbReference>
<dbReference type="Gene3D" id="2.30.42.10">
    <property type="match status" value="1"/>
</dbReference>
<dbReference type="Pfam" id="PF03572">
    <property type="entry name" value="Peptidase_S41"/>
    <property type="match status" value="1"/>
</dbReference>
<dbReference type="GO" id="GO:0004175">
    <property type="term" value="F:endopeptidase activity"/>
    <property type="evidence" value="ECO:0007669"/>
    <property type="project" value="TreeGrafter"/>
</dbReference>
<dbReference type="GO" id="GO:0006508">
    <property type="term" value="P:proteolysis"/>
    <property type="evidence" value="ECO:0007669"/>
    <property type="project" value="InterPro"/>
</dbReference>
<dbReference type="Proteomes" id="UP000093510">
    <property type="component" value="Unassembled WGS sequence"/>
</dbReference>
<dbReference type="InterPro" id="IPR041613">
    <property type="entry name" value="Pept_S41_N"/>
</dbReference>
<gene>
    <name evidence="3" type="ORF">LPBF_02655</name>
</gene>
<evidence type="ECO:0000313" key="4">
    <source>
        <dbReference type="Proteomes" id="UP000093510"/>
    </source>
</evidence>
<dbReference type="InterPro" id="IPR036034">
    <property type="entry name" value="PDZ_sf"/>
</dbReference>
<evidence type="ECO:0000259" key="2">
    <source>
        <dbReference type="SMART" id="SM00245"/>
    </source>
</evidence>
<protein>
    <submittedName>
        <fullName evidence="3">Peptidase S41</fullName>
    </submittedName>
</protein>
<dbReference type="InterPro" id="IPR029045">
    <property type="entry name" value="ClpP/crotonase-like_dom_sf"/>
</dbReference>